<proteinExistence type="predicted"/>
<keyword evidence="1" id="KW-1133">Transmembrane helix</keyword>
<evidence type="ECO:0000313" key="2">
    <source>
        <dbReference type="EMBL" id="EZA51165.1"/>
    </source>
</evidence>
<organism evidence="2 3">
    <name type="scientific">Ooceraea biroi</name>
    <name type="common">Clonal raider ant</name>
    <name type="synonym">Cerapachys biroi</name>
    <dbReference type="NCBI Taxonomy" id="2015173"/>
    <lineage>
        <taxon>Eukaryota</taxon>
        <taxon>Metazoa</taxon>
        <taxon>Ecdysozoa</taxon>
        <taxon>Arthropoda</taxon>
        <taxon>Hexapoda</taxon>
        <taxon>Insecta</taxon>
        <taxon>Pterygota</taxon>
        <taxon>Neoptera</taxon>
        <taxon>Endopterygota</taxon>
        <taxon>Hymenoptera</taxon>
        <taxon>Apocrita</taxon>
        <taxon>Aculeata</taxon>
        <taxon>Formicoidea</taxon>
        <taxon>Formicidae</taxon>
        <taxon>Dorylinae</taxon>
        <taxon>Ooceraea</taxon>
    </lineage>
</organism>
<name>A0A026W514_OOCBI</name>
<gene>
    <name evidence="2" type="ORF">X777_10296</name>
</gene>
<reference evidence="2 3" key="1">
    <citation type="journal article" date="2014" name="Curr. Biol.">
        <title>The genome of the clonal raider ant Cerapachys biroi.</title>
        <authorList>
            <person name="Oxley P.R."/>
            <person name="Ji L."/>
            <person name="Fetter-Pruneda I."/>
            <person name="McKenzie S.K."/>
            <person name="Li C."/>
            <person name="Hu H."/>
            <person name="Zhang G."/>
            <person name="Kronauer D.J."/>
        </authorList>
    </citation>
    <scope>NUCLEOTIDE SEQUENCE [LARGE SCALE GENOMIC DNA]</scope>
</reference>
<dbReference type="EMBL" id="KK107411">
    <property type="protein sequence ID" value="EZA51165.1"/>
    <property type="molecule type" value="Genomic_DNA"/>
</dbReference>
<keyword evidence="1" id="KW-0812">Transmembrane</keyword>
<evidence type="ECO:0000256" key="1">
    <source>
        <dbReference type="SAM" id="Phobius"/>
    </source>
</evidence>
<keyword evidence="1" id="KW-0472">Membrane</keyword>
<sequence>MEHEELIFICTMQIAVLALYAAWKAEKSKHWKNRRWHVRPINTRRAERGDFATLFSELKKDSDLFFWYTRMDVPTFYELLRLVSLHLQKRSIRPSINPEQRLAITLR</sequence>
<dbReference type="Proteomes" id="UP000053097">
    <property type="component" value="Unassembled WGS sequence"/>
</dbReference>
<accession>A0A026W514</accession>
<keyword evidence="3" id="KW-1185">Reference proteome</keyword>
<protein>
    <submittedName>
        <fullName evidence="2">Uncharacterized protein</fullName>
    </submittedName>
</protein>
<dbReference type="AlphaFoldDB" id="A0A026W514"/>
<evidence type="ECO:0000313" key="3">
    <source>
        <dbReference type="Proteomes" id="UP000053097"/>
    </source>
</evidence>
<feature type="transmembrane region" description="Helical" evidence="1">
    <location>
        <begin position="6"/>
        <end position="25"/>
    </location>
</feature>
<dbReference type="OMA" id="HEELIFI"/>